<feature type="region of interest" description="Disordered" evidence="1">
    <location>
        <begin position="231"/>
        <end position="251"/>
    </location>
</feature>
<organism evidence="2 3">
    <name type="scientific">Dryococelus australis</name>
    <dbReference type="NCBI Taxonomy" id="614101"/>
    <lineage>
        <taxon>Eukaryota</taxon>
        <taxon>Metazoa</taxon>
        <taxon>Ecdysozoa</taxon>
        <taxon>Arthropoda</taxon>
        <taxon>Hexapoda</taxon>
        <taxon>Insecta</taxon>
        <taxon>Pterygota</taxon>
        <taxon>Neoptera</taxon>
        <taxon>Polyneoptera</taxon>
        <taxon>Phasmatodea</taxon>
        <taxon>Verophasmatodea</taxon>
        <taxon>Anareolatae</taxon>
        <taxon>Phasmatidae</taxon>
        <taxon>Eurycanthinae</taxon>
        <taxon>Dryococelus</taxon>
    </lineage>
</organism>
<dbReference type="EMBL" id="JARBHB010000002">
    <property type="protein sequence ID" value="KAJ8893514.1"/>
    <property type="molecule type" value="Genomic_DNA"/>
</dbReference>
<keyword evidence="3" id="KW-1185">Reference proteome</keyword>
<evidence type="ECO:0000256" key="1">
    <source>
        <dbReference type="SAM" id="MobiDB-lite"/>
    </source>
</evidence>
<reference evidence="2 3" key="1">
    <citation type="submission" date="2023-02" db="EMBL/GenBank/DDBJ databases">
        <title>LHISI_Scaffold_Assembly.</title>
        <authorList>
            <person name="Stuart O.P."/>
            <person name="Cleave R."/>
            <person name="Magrath M.J.L."/>
            <person name="Mikheyev A.S."/>
        </authorList>
    </citation>
    <scope>NUCLEOTIDE SEQUENCE [LARGE SCALE GENOMIC DNA]</scope>
    <source>
        <strain evidence="2">Daus_M_001</strain>
        <tissue evidence="2">Leg muscle</tissue>
    </source>
</reference>
<name>A0ABQ9IB55_9NEOP</name>
<protein>
    <submittedName>
        <fullName evidence="2">Uncharacterized protein</fullName>
    </submittedName>
</protein>
<accession>A0ABQ9IB55</accession>
<sequence length="316" mass="34261">MDGVEGGGTGFRNGKGAGVSGRFAACNFTPPLPFINYPLNPVKLMPRCCPATERLSVDDKIAVPRESGSQRENGRARTARRAVGATAIGYQHRISVVAETICKEAKTVPGEPGSIPDRVAPRFSHVGIVPDYAAGQRVFSGILQFPLPFHSNAAQYSPPSPASALKTSTLRAAHISLLTYSKGHSTHTPMRVKQGEYGAVLEGRGTEGGISPRRPADQRHRPTRCHLRKFGMNRPGIEPDEETDGWLPDRRTTDGRRISGLSRLQTTVFLRDSVVVVPPARIRGAASRRCDSSDKVSRPETRACIVLCRTGTEAFR</sequence>
<proteinExistence type="predicted"/>
<dbReference type="Proteomes" id="UP001159363">
    <property type="component" value="Chromosome 2"/>
</dbReference>
<gene>
    <name evidence="2" type="ORF">PR048_006112</name>
</gene>
<comment type="caution">
    <text evidence="2">The sequence shown here is derived from an EMBL/GenBank/DDBJ whole genome shotgun (WGS) entry which is preliminary data.</text>
</comment>
<evidence type="ECO:0000313" key="3">
    <source>
        <dbReference type="Proteomes" id="UP001159363"/>
    </source>
</evidence>
<evidence type="ECO:0000313" key="2">
    <source>
        <dbReference type="EMBL" id="KAJ8893514.1"/>
    </source>
</evidence>